<dbReference type="CDD" id="cd01398">
    <property type="entry name" value="RPI_A"/>
    <property type="match status" value="1"/>
</dbReference>
<feature type="binding site" evidence="5">
    <location>
        <position position="126"/>
    </location>
    <ligand>
        <name>substrate</name>
    </ligand>
</feature>
<dbReference type="NCBIfam" id="NF001924">
    <property type="entry name" value="PRK00702.1"/>
    <property type="match status" value="1"/>
</dbReference>
<dbReference type="NCBIfam" id="TIGR00021">
    <property type="entry name" value="rpiA"/>
    <property type="match status" value="1"/>
</dbReference>
<keyword evidence="8" id="KW-1185">Reference proteome</keyword>
<dbReference type="Pfam" id="PF06026">
    <property type="entry name" value="Rib_5-P_isom_A"/>
    <property type="match status" value="1"/>
</dbReference>
<protein>
    <recommendedName>
        <fullName evidence="5">Ribose-5-phosphate isomerase A</fullName>
        <ecNumber evidence="5">5.3.1.6</ecNumber>
    </recommendedName>
    <alternativeName>
        <fullName evidence="5">Phosphoriboisomerase A</fullName>
        <shortName evidence="5">PRI</shortName>
    </alternativeName>
</protein>
<comment type="similarity">
    <text evidence="2 5">Belongs to the ribose 5-phosphate isomerase family.</text>
</comment>
<comment type="subunit">
    <text evidence="5">Homodimer.</text>
</comment>
<dbReference type="GO" id="GO:0006014">
    <property type="term" value="P:D-ribose metabolic process"/>
    <property type="evidence" value="ECO:0007669"/>
    <property type="project" value="TreeGrafter"/>
</dbReference>
<dbReference type="InterPro" id="IPR004788">
    <property type="entry name" value="Ribose5P_isomerase_type_A"/>
</dbReference>
<feature type="region of interest" description="Disordered" evidence="6">
    <location>
        <begin position="1"/>
        <end position="32"/>
    </location>
</feature>
<reference evidence="8" key="1">
    <citation type="submission" date="2016-10" db="EMBL/GenBank/DDBJ databases">
        <authorList>
            <person name="Varghese N."/>
            <person name="Submissions S."/>
        </authorList>
    </citation>
    <scope>NUCLEOTIDE SEQUENCE [LARGE SCALE GENOMIC DNA]</scope>
    <source>
        <strain evidence="8">CGMCC 1.10329</strain>
    </source>
</reference>
<organism evidence="7 8">
    <name type="scientific">Halolamina pelagica</name>
    <dbReference type="NCBI Taxonomy" id="699431"/>
    <lineage>
        <taxon>Archaea</taxon>
        <taxon>Methanobacteriati</taxon>
        <taxon>Methanobacteriota</taxon>
        <taxon>Stenosarchaea group</taxon>
        <taxon>Halobacteria</taxon>
        <taxon>Halobacteriales</taxon>
        <taxon>Haloferacaceae</taxon>
    </lineage>
</organism>
<dbReference type="FunFam" id="3.30.70.260:FF:000018">
    <property type="entry name" value="Ribose-5-phosphate isomerase A"/>
    <property type="match status" value="1"/>
</dbReference>
<dbReference type="HAMAP" id="MF_00170">
    <property type="entry name" value="Rib_5P_isom_A"/>
    <property type="match status" value="1"/>
</dbReference>
<evidence type="ECO:0000256" key="6">
    <source>
        <dbReference type="SAM" id="MobiDB-lite"/>
    </source>
</evidence>
<dbReference type="InterPro" id="IPR037171">
    <property type="entry name" value="NagB/RpiA_transferase-like"/>
</dbReference>
<accession>A0A1I5PPT1</accession>
<dbReference type="Proteomes" id="UP000183769">
    <property type="component" value="Unassembled WGS sequence"/>
</dbReference>
<dbReference type="PANTHER" id="PTHR11934:SF0">
    <property type="entry name" value="RIBOSE-5-PHOSPHATE ISOMERASE"/>
    <property type="match status" value="1"/>
</dbReference>
<dbReference type="OrthoDB" id="19013at2157"/>
<dbReference type="GO" id="GO:0005829">
    <property type="term" value="C:cytosol"/>
    <property type="evidence" value="ECO:0007669"/>
    <property type="project" value="TreeGrafter"/>
</dbReference>
<dbReference type="AlphaFoldDB" id="A0A1I5PPT1"/>
<name>A0A1I5PPT1_9EURY</name>
<dbReference type="SUPFAM" id="SSF75445">
    <property type="entry name" value="D-ribose-5-phosphate isomerase (RpiA), lid domain"/>
    <property type="match status" value="1"/>
</dbReference>
<dbReference type="GO" id="GO:0009052">
    <property type="term" value="P:pentose-phosphate shunt, non-oxidative branch"/>
    <property type="evidence" value="ECO:0007669"/>
    <property type="project" value="UniProtKB-UniRule"/>
</dbReference>
<keyword evidence="4 5" id="KW-0413">Isomerase</keyword>
<dbReference type="SUPFAM" id="SSF100950">
    <property type="entry name" value="NagB/RpiA/CoA transferase-like"/>
    <property type="match status" value="1"/>
</dbReference>
<evidence type="ECO:0000313" key="8">
    <source>
        <dbReference type="Proteomes" id="UP000183769"/>
    </source>
</evidence>
<dbReference type="UniPathway" id="UPA00115">
    <property type="reaction ID" value="UER00412"/>
</dbReference>
<dbReference type="GO" id="GO:0004751">
    <property type="term" value="F:ribose-5-phosphate isomerase activity"/>
    <property type="evidence" value="ECO:0007669"/>
    <property type="project" value="UniProtKB-UniRule"/>
</dbReference>
<proteinExistence type="inferred from homology"/>
<sequence>MKQTGGGEDAKRRAGESAADIPEGGDVVGLGTGSTAAHAVRELGERVDAGLDVRGIPTSFQSRELAREVGIPLTSLDETDPDVAIDGADEVAADGALIKGGGAAHAREKLVDSAAERFVVVADPTKESEQLSQPVPVEVLPDARVPVADAVRSAGGDPTLRAAERKDGPVVTDNGNLVLDCEFGMIGDPSGLARTLSATPGVVEHGLFVDLVDEVHVGTDDGVDVTRY</sequence>
<dbReference type="EC" id="5.3.1.6" evidence="5"/>
<comment type="subunit">
    <text evidence="3">Homotetramer.</text>
</comment>
<evidence type="ECO:0000256" key="3">
    <source>
        <dbReference type="ARBA" id="ARBA00011881"/>
    </source>
</evidence>
<dbReference type="RefSeq" id="WP_074876292.1">
    <property type="nucleotide sequence ID" value="NZ_FOXI01000003.1"/>
</dbReference>
<evidence type="ECO:0000256" key="1">
    <source>
        <dbReference type="ARBA" id="ARBA00001713"/>
    </source>
</evidence>
<feature type="binding site" evidence="5">
    <location>
        <begin position="86"/>
        <end position="89"/>
    </location>
    <ligand>
        <name>substrate</name>
    </ligand>
</feature>
<feature type="binding site" evidence="5">
    <location>
        <begin position="32"/>
        <end position="35"/>
    </location>
    <ligand>
        <name>substrate</name>
    </ligand>
</feature>
<evidence type="ECO:0000256" key="4">
    <source>
        <dbReference type="ARBA" id="ARBA00023235"/>
    </source>
</evidence>
<feature type="binding site" evidence="5">
    <location>
        <begin position="99"/>
        <end position="102"/>
    </location>
    <ligand>
        <name>substrate</name>
    </ligand>
</feature>
<comment type="pathway">
    <text evidence="5">Carbohydrate degradation; pentose phosphate pathway; D-ribose 5-phosphate from D-ribulose 5-phosphate (non-oxidative stage): step 1/1.</text>
</comment>
<dbReference type="Gene3D" id="3.30.70.260">
    <property type="match status" value="1"/>
</dbReference>
<dbReference type="EMBL" id="FOXI01000003">
    <property type="protein sequence ID" value="SFP36029.1"/>
    <property type="molecule type" value="Genomic_DNA"/>
</dbReference>
<dbReference type="PANTHER" id="PTHR11934">
    <property type="entry name" value="RIBOSE-5-PHOSPHATE ISOMERASE"/>
    <property type="match status" value="1"/>
</dbReference>
<dbReference type="Gene3D" id="3.40.50.1360">
    <property type="match status" value="1"/>
</dbReference>
<gene>
    <name evidence="5" type="primary">rpiA</name>
    <name evidence="7" type="ORF">SAMN05216277_10360</name>
</gene>
<evidence type="ECO:0000313" key="7">
    <source>
        <dbReference type="EMBL" id="SFP36029.1"/>
    </source>
</evidence>
<dbReference type="InterPro" id="IPR020672">
    <property type="entry name" value="Ribose5P_isomerase_typA_subgr"/>
</dbReference>
<feature type="active site" description="Proton acceptor" evidence="5">
    <location>
        <position position="108"/>
    </location>
</feature>
<comment type="function">
    <text evidence="5">Catalyzes the reversible conversion of ribose-5-phosphate to ribulose 5-phosphate.</text>
</comment>
<comment type="catalytic activity">
    <reaction evidence="1 5">
        <text>aldehydo-D-ribose 5-phosphate = D-ribulose 5-phosphate</text>
        <dbReference type="Rhea" id="RHEA:14657"/>
        <dbReference type="ChEBI" id="CHEBI:58121"/>
        <dbReference type="ChEBI" id="CHEBI:58273"/>
        <dbReference type="EC" id="5.3.1.6"/>
    </reaction>
</comment>
<evidence type="ECO:0000256" key="2">
    <source>
        <dbReference type="ARBA" id="ARBA00008088"/>
    </source>
</evidence>
<dbReference type="FunFam" id="3.40.50.1360:FF:000001">
    <property type="entry name" value="Ribose-5-phosphate isomerase A"/>
    <property type="match status" value="1"/>
</dbReference>
<evidence type="ECO:0000256" key="5">
    <source>
        <dbReference type="HAMAP-Rule" id="MF_00170"/>
    </source>
</evidence>